<accession>A0A0G1M5C5</accession>
<dbReference type="Proteomes" id="UP000034826">
    <property type="component" value="Unassembled WGS sequence"/>
</dbReference>
<gene>
    <name evidence="1" type="ORF">UW60_C0012G0005</name>
</gene>
<reference evidence="1 2" key="1">
    <citation type="journal article" date="2015" name="Nature">
        <title>rRNA introns, odd ribosomes, and small enigmatic genomes across a large radiation of phyla.</title>
        <authorList>
            <person name="Brown C.T."/>
            <person name="Hug L.A."/>
            <person name="Thomas B.C."/>
            <person name="Sharon I."/>
            <person name="Castelle C.J."/>
            <person name="Singh A."/>
            <person name="Wilkins M.J."/>
            <person name="Williams K.H."/>
            <person name="Banfield J.F."/>
        </authorList>
    </citation>
    <scope>NUCLEOTIDE SEQUENCE [LARGE SCALE GENOMIC DNA]</scope>
</reference>
<dbReference type="EMBL" id="LCIY01000012">
    <property type="protein sequence ID" value="KKT67119.1"/>
    <property type="molecule type" value="Genomic_DNA"/>
</dbReference>
<organism evidence="1 2">
    <name type="scientific">Candidatus Woesebacteria bacterium GW2011_GWA2_44_33</name>
    <dbReference type="NCBI Taxonomy" id="1618564"/>
    <lineage>
        <taxon>Bacteria</taxon>
        <taxon>Candidatus Woeseibacteriota</taxon>
    </lineage>
</organism>
<evidence type="ECO:0000313" key="2">
    <source>
        <dbReference type="Proteomes" id="UP000034826"/>
    </source>
</evidence>
<comment type="caution">
    <text evidence="1">The sequence shown here is derived from an EMBL/GenBank/DDBJ whole genome shotgun (WGS) entry which is preliminary data.</text>
</comment>
<proteinExistence type="predicted"/>
<sequence length="197" mass="20830">MARTWPRSTSSFSIPLRSTPTLSPAIVSSRVFLNISRPVTTVFLVSLSPTISISSFTFNFPRSTRPVTTVPRPLMAKTSSIGIRKGFSVSLTGSGIYSSTAFISSRICFSASASPSKAFRAEPLMTGTSSPGYSYFLSSSLISCSTKSTISGSSTVSTLFKKTIIAGTLTCLAKMTCSEVWGIFPSAAETTKIAPSI</sequence>
<name>A0A0G1M5C5_9BACT</name>
<dbReference type="AlphaFoldDB" id="A0A0G1M5C5"/>
<evidence type="ECO:0000313" key="1">
    <source>
        <dbReference type="EMBL" id="KKT67119.1"/>
    </source>
</evidence>
<protein>
    <submittedName>
        <fullName evidence="1">Uncharacterized protein</fullName>
    </submittedName>
</protein>